<keyword evidence="9" id="KW-1185">Reference proteome</keyword>
<sequence>MLQVFFLLTSFIFITLVIYCILSLIYKEKYAIQRRIGELEADIIQVTTYQQKNKGKMIEKGSFFVRIFQPMFIRIRENMFKKMSEQNEAMITKRLKDAGSPFRLQAVDFRLVQIGLSIVFFLLFVFMFLPSAESVGSVLIFGIIASLFGLFYPEYYLKLKKQQRVDAIQKEMPDFFDMVGVTIEAGMGLDAALNKVSKQMKSPLSDEFLRTLDDMKLGMSKRDAFSELRDRVPSEQFQSVINSLIQADQLGIAMSKVLRAQTKRIREQRRQQAKEKAMKAPIKMMIPMVLFIFPTLFIILLGPVILQLMINFF</sequence>
<evidence type="ECO:0000256" key="1">
    <source>
        <dbReference type="ARBA" id="ARBA00004651"/>
    </source>
</evidence>
<keyword evidence="4 6" id="KW-1133">Transmembrane helix</keyword>
<evidence type="ECO:0000313" key="9">
    <source>
        <dbReference type="Proteomes" id="UP000180098"/>
    </source>
</evidence>
<reference evidence="8 9" key="1">
    <citation type="submission" date="2016-10" db="EMBL/GenBank/DDBJ databases">
        <title>Draft genome sequences of four alkaliphilic bacteria belonging to the Anaerobacillus genus.</title>
        <authorList>
            <person name="Bassil N.M."/>
            <person name="Lloyd J.R."/>
        </authorList>
    </citation>
    <scope>NUCLEOTIDE SEQUENCE [LARGE SCALE GENOMIC DNA]</scope>
    <source>
        <strain evidence="8 9">DSM 15340</strain>
    </source>
</reference>
<dbReference type="GO" id="GO:0005886">
    <property type="term" value="C:plasma membrane"/>
    <property type="evidence" value="ECO:0007669"/>
    <property type="project" value="UniProtKB-SubCell"/>
</dbReference>
<feature type="domain" description="Type II secretion system protein GspF" evidence="7">
    <location>
        <begin position="175"/>
        <end position="301"/>
    </location>
</feature>
<dbReference type="OrthoDB" id="9810662at2"/>
<accession>A0A1S2LTG6</accession>
<feature type="transmembrane region" description="Helical" evidence="6">
    <location>
        <begin position="284"/>
        <end position="310"/>
    </location>
</feature>
<evidence type="ECO:0000256" key="6">
    <source>
        <dbReference type="SAM" id="Phobius"/>
    </source>
</evidence>
<evidence type="ECO:0000256" key="2">
    <source>
        <dbReference type="ARBA" id="ARBA00022475"/>
    </source>
</evidence>
<dbReference type="Gene3D" id="1.20.81.30">
    <property type="entry name" value="Type II secretion system (T2SS), domain F"/>
    <property type="match status" value="1"/>
</dbReference>
<keyword evidence="3 6" id="KW-0812">Transmembrane</keyword>
<dbReference type="PANTHER" id="PTHR35007:SF2">
    <property type="entry name" value="PILUS ASSEMBLE PROTEIN"/>
    <property type="match status" value="1"/>
</dbReference>
<keyword evidence="2" id="KW-1003">Cell membrane</keyword>
<dbReference type="Proteomes" id="UP000180098">
    <property type="component" value="Unassembled WGS sequence"/>
</dbReference>
<comment type="subcellular location">
    <subcellularLocation>
        <location evidence="1">Cell membrane</location>
        <topology evidence="1">Multi-pass membrane protein</topology>
    </subcellularLocation>
</comment>
<feature type="transmembrane region" description="Helical" evidence="6">
    <location>
        <begin position="135"/>
        <end position="152"/>
    </location>
</feature>
<evidence type="ECO:0000256" key="4">
    <source>
        <dbReference type="ARBA" id="ARBA00022989"/>
    </source>
</evidence>
<evidence type="ECO:0000256" key="3">
    <source>
        <dbReference type="ARBA" id="ARBA00022692"/>
    </source>
</evidence>
<keyword evidence="5 6" id="KW-0472">Membrane</keyword>
<protein>
    <recommendedName>
        <fullName evidence="7">Type II secretion system protein GspF domain-containing protein</fullName>
    </recommendedName>
</protein>
<evidence type="ECO:0000256" key="5">
    <source>
        <dbReference type="ARBA" id="ARBA00023136"/>
    </source>
</evidence>
<dbReference type="InterPro" id="IPR018076">
    <property type="entry name" value="T2SS_GspF_dom"/>
</dbReference>
<dbReference type="Pfam" id="PF00482">
    <property type="entry name" value="T2SSF"/>
    <property type="match status" value="1"/>
</dbReference>
<evidence type="ECO:0000259" key="7">
    <source>
        <dbReference type="Pfam" id="PF00482"/>
    </source>
</evidence>
<evidence type="ECO:0000313" key="8">
    <source>
        <dbReference type="EMBL" id="OIJ15656.1"/>
    </source>
</evidence>
<proteinExistence type="predicted"/>
<dbReference type="AlphaFoldDB" id="A0A1S2LTG6"/>
<dbReference type="PANTHER" id="PTHR35007">
    <property type="entry name" value="INTEGRAL MEMBRANE PROTEIN-RELATED"/>
    <property type="match status" value="1"/>
</dbReference>
<feature type="transmembrane region" description="Helical" evidence="6">
    <location>
        <begin position="6"/>
        <end position="26"/>
    </location>
</feature>
<gene>
    <name evidence="8" type="ORF">BKP35_01280</name>
</gene>
<dbReference type="RefSeq" id="WP_071311581.1">
    <property type="nucleotide sequence ID" value="NZ_MLQQ01000001.1"/>
</dbReference>
<feature type="transmembrane region" description="Helical" evidence="6">
    <location>
        <begin position="111"/>
        <end position="129"/>
    </location>
</feature>
<dbReference type="InterPro" id="IPR042094">
    <property type="entry name" value="T2SS_GspF_sf"/>
</dbReference>
<name>A0A1S2LTG6_9BACI</name>
<organism evidence="8 9">
    <name type="scientific">Anaerobacillus arseniciselenatis</name>
    <dbReference type="NCBI Taxonomy" id="85682"/>
    <lineage>
        <taxon>Bacteria</taxon>
        <taxon>Bacillati</taxon>
        <taxon>Bacillota</taxon>
        <taxon>Bacilli</taxon>
        <taxon>Bacillales</taxon>
        <taxon>Bacillaceae</taxon>
        <taxon>Anaerobacillus</taxon>
    </lineage>
</organism>
<dbReference type="EMBL" id="MLQQ01000001">
    <property type="protein sequence ID" value="OIJ15656.1"/>
    <property type="molecule type" value="Genomic_DNA"/>
</dbReference>
<comment type="caution">
    <text evidence="8">The sequence shown here is derived from an EMBL/GenBank/DDBJ whole genome shotgun (WGS) entry which is preliminary data.</text>
</comment>